<sequence>MQARDRQRTGLLRRRSRRWHWPARDGGGGLRSDYCALLESESFGLRDAFEPIRVRPTPWPSDPGKRNALRLSIGSLLQKKAVVPVPQSEQGQGFYSIIFLVPKHTGGFRLVLDLKVL</sequence>
<dbReference type="InterPro" id="IPR043502">
    <property type="entry name" value="DNA/RNA_pol_sf"/>
</dbReference>
<gene>
    <name evidence="1" type="ORF">NDU88_009113</name>
</gene>
<comment type="caution">
    <text evidence="1">The sequence shown here is derived from an EMBL/GenBank/DDBJ whole genome shotgun (WGS) entry which is preliminary data.</text>
</comment>
<dbReference type="EMBL" id="JANPWB010000009">
    <property type="protein sequence ID" value="KAJ1156394.1"/>
    <property type="molecule type" value="Genomic_DNA"/>
</dbReference>
<dbReference type="AlphaFoldDB" id="A0AAV7RYU0"/>
<proteinExistence type="predicted"/>
<dbReference type="Gene3D" id="3.10.10.10">
    <property type="entry name" value="HIV Type 1 Reverse Transcriptase, subunit A, domain 1"/>
    <property type="match status" value="1"/>
</dbReference>
<reference evidence="1" key="1">
    <citation type="journal article" date="2022" name="bioRxiv">
        <title>Sequencing and chromosome-scale assembly of the giantPleurodeles waltlgenome.</title>
        <authorList>
            <person name="Brown T."/>
            <person name="Elewa A."/>
            <person name="Iarovenko S."/>
            <person name="Subramanian E."/>
            <person name="Araus A.J."/>
            <person name="Petzold A."/>
            <person name="Susuki M."/>
            <person name="Suzuki K.-i.T."/>
            <person name="Hayashi T."/>
            <person name="Toyoda A."/>
            <person name="Oliveira C."/>
            <person name="Osipova E."/>
            <person name="Leigh N.D."/>
            <person name="Simon A."/>
            <person name="Yun M.H."/>
        </authorList>
    </citation>
    <scope>NUCLEOTIDE SEQUENCE</scope>
    <source>
        <strain evidence="1">20211129_DDA</strain>
        <tissue evidence="1">Liver</tissue>
    </source>
</reference>
<name>A0AAV7RYU0_PLEWA</name>
<organism evidence="1 2">
    <name type="scientific">Pleurodeles waltl</name>
    <name type="common">Iberian ribbed newt</name>
    <dbReference type="NCBI Taxonomy" id="8319"/>
    <lineage>
        <taxon>Eukaryota</taxon>
        <taxon>Metazoa</taxon>
        <taxon>Chordata</taxon>
        <taxon>Craniata</taxon>
        <taxon>Vertebrata</taxon>
        <taxon>Euteleostomi</taxon>
        <taxon>Amphibia</taxon>
        <taxon>Batrachia</taxon>
        <taxon>Caudata</taxon>
        <taxon>Salamandroidea</taxon>
        <taxon>Salamandridae</taxon>
        <taxon>Pleurodelinae</taxon>
        <taxon>Pleurodeles</taxon>
    </lineage>
</organism>
<accession>A0AAV7RYU0</accession>
<evidence type="ECO:0000313" key="2">
    <source>
        <dbReference type="Proteomes" id="UP001066276"/>
    </source>
</evidence>
<dbReference type="Proteomes" id="UP001066276">
    <property type="component" value="Chromosome 5"/>
</dbReference>
<protein>
    <submittedName>
        <fullName evidence="1">Uncharacterized protein</fullName>
    </submittedName>
</protein>
<evidence type="ECO:0000313" key="1">
    <source>
        <dbReference type="EMBL" id="KAJ1156394.1"/>
    </source>
</evidence>
<dbReference type="SUPFAM" id="SSF56672">
    <property type="entry name" value="DNA/RNA polymerases"/>
    <property type="match status" value="1"/>
</dbReference>
<keyword evidence="2" id="KW-1185">Reference proteome</keyword>